<dbReference type="RefSeq" id="WP_109405391.1">
    <property type="nucleotide sequence ID" value="NZ_QFFG01000005.1"/>
</dbReference>
<keyword evidence="5" id="KW-0998">Cell outer membrane</keyword>
<dbReference type="InterPro" id="IPR033985">
    <property type="entry name" value="SusD-like_N"/>
</dbReference>
<accession>A0A2U2J8E6</accession>
<feature type="domain" description="RagB/SusD" evidence="6">
    <location>
        <begin position="351"/>
        <end position="502"/>
    </location>
</feature>
<proteinExistence type="inferred from homology"/>
<evidence type="ECO:0000259" key="6">
    <source>
        <dbReference type="Pfam" id="PF07980"/>
    </source>
</evidence>
<dbReference type="EMBL" id="QFFG01000005">
    <property type="protein sequence ID" value="PWG04551.1"/>
    <property type="molecule type" value="Genomic_DNA"/>
</dbReference>
<gene>
    <name evidence="8" type="ORF">DIS07_11425</name>
</gene>
<evidence type="ECO:0000259" key="7">
    <source>
        <dbReference type="Pfam" id="PF14322"/>
    </source>
</evidence>
<dbReference type="Pfam" id="PF14322">
    <property type="entry name" value="SusD-like_3"/>
    <property type="match status" value="1"/>
</dbReference>
<protein>
    <submittedName>
        <fullName evidence="8">RagB/SusD family nutrient uptake outer membrane protein</fullName>
    </submittedName>
</protein>
<dbReference type="AlphaFoldDB" id="A0A2U2J8E6"/>
<evidence type="ECO:0000313" key="9">
    <source>
        <dbReference type="Proteomes" id="UP000245670"/>
    </source>
</evidence>
<comment type="caution">
    <text evidence="8">The sequence shown here is derived from an EMBL/GenBank/DDBJ whole genome shotgun (WGS) entry which is preliminary data.</text>
</comment>
<evidence type="ECO:0000256" key="4">
    <source>
        <dbReference type="ARBA" id="ARBA00023136"/>
    </source>
</evidence>
<keyword evidence="9" id="KW-1185">Reference proteome</keyword>
<keyword evidence="4" id="KW-0472">Membrane</keyword>
<dbReference type="Pfam" id="PF07980">
    <property type="entry name" value="SusD_RagB"/>
    <property type="match status" value="1"/>
</dbReference>
<feature type="domain" description="SusD-like N-terminal" evidence="7">
    <location>
        <begin position="92"/>
        <end position="218"/>
    </location>
</feature>
<dbReference type="GO" id="GO:0009279">
    <property type="term" value="C:cell outer membrane"/>
    <property type="evidence" value="ECO:0007669"/>
    <property type="project" value="UniProtKB-SubCell"/>
</dbReference>
<keyword evidence="3" id="KW-0732">Signal</keyword>
<evidence type="ECO:0000256" key="5">
    <source>
        <dbReference type="ARBA" id="ARBA00023237"/>
    </source>
</evidence>
<dbReference type="Proteomes" id="UP000245670">
    <property type="component" value="Unassembled WGS sequence"/>
</dbReference>
<dbReference type="PROSITE" id="PS51257">
    <property type="entry name" value="PROKAR_LIPOPROTEIN"/>
    <property type="match status" value="1"/>
</dbReference>
<evidence type="ECO:0000313" key="8">
    <source>
        <dbReference type="EMBL" id="PWG04551.1"/>
    </source>
</evidence>
<comment type="similarity">
    <text evidence="2">Belongs to the SusD family.</text>
</comment>
<evidence type="ECO:0000256" key="2">
    <source>
        <dbReference type="ARBA" id="ARBA00006275"/>
    </source>
</evidence>
<sequence length="502" mass="56014">MKKYKYLFLLVITSIIGCSNLEEQPIGLLAPEGFFQTTKDIQTAVNGAYGHMTHEDFWGRKMSLTLLLRSDMVDIGDPTTSSRRIEHNDFNVPADNGMISGYWNRVYQIIAAANQAIAGAELVNVPDNQKNPITAQAYFVRAFAYFHLVRQFGDIPYLDKPVTDAAAAGSISKTSTADVYTKIIADLEFAKEWLPNTQDSRTIPAKSAAHSYLALVHLTLGDYQKAYNEAKGVIDNEGVYKLGLESDYQNLFNAGKIDSSLEPIFALDFNGFRDGDNGQDYQAALTGIRADEQYGIGGGWSVAVPSLAVYNSWDNRDYRKDVSFDATGVFKGNVEPFTKFRTFHSRAVNRPHIAKYTRFTGVTANNNGRASQHNHSMMRYAEVLLIAAEALNEIQANSAEAHGYVNRVRGRARNGTAFPADISGLSQDAFRTQVLEERKWELAFEFKRWYDIARRKLGNQVFNASGLEGAKTNFDPNQDYLFPLPADELARNPNLLPQNPGY</sequence>
<name>A0A2U2J8E6_9FLAO</name>
<evidence type="ECO:0000256" key="1">
    <source>
        <dbReference type="ARBA" id="ARBA00004442"/>
    </source>
</evidence>
<organism evidence="8 9">
    <name type="scientific">Polaribacter aquimarinus</name>
    <dbReference type="NCBI Taxonomy" id="2100726"/>
    <lineage>
        <taxon>Bacteria</taxon>
        <taxon>Pseudomonadati</taxon>
        <taxon>Bacteroidota</taxon>
        <taxon>Flavobacteriia</taxon>
        <taxon>Flavobacteriales</taxon>
        <taxon>Flavobacteriaceae</taxon>
    </lineage>
</organism>
<comment type="subcellular location">
    <subcellularLocation>
        <location evidence="1">Cell outer membrane</location>
    </subcellularLocation>
</comment>
<dbReference type="InterPro" id="IPR012944">
    <property type="entry name" value="SusD_RagB_dom"/>
</dbReference>
<dbReference type="InterPro" id="IPR011990">
    <property type="entry name" value="TPR-like_helical_dom_sf"/>
</dbReference>
<evidence type="ECO:0000256" key="3">
    <source>
        <dbReference type="ARBA" id="ARBA00022729"/>
    </source>
</evidence>
<reference evidence="8 9" key="1">
    <citation type="submission" date="2018-05" db="EMBL/GenBank/DDBJ databases">
        <title>Polaribacter aquimarinus sp. nov., isolated from sediment in a sediment of sea.</title>
        <authorList>
            <person name="Lu D."/>
        </authorList>
    </citation>
    <scope>NUCLEOTIDE SEQUENCE [LARGE SCALE GENOMIC DNA]</scope>
    <source>
        <strain evidence="8 9">ZY113</strain>
    </source>
</reference>
<dbReference type="SUPFAM" id="SSF48452">
    <property type="entry name" value="TPR-like"/>
    <property type="match status" value="1"/>
</dbReference>
<dbReference type="Gene3D" id="1.25.40.390">
    <property type="match status" value="1"/>
</dbReference>
<dbReference type="OrthoDB" id="5694214at2"/>